<dbReference type="InterPro" id="IPR023485">
    <property type="entry name" value="Ptyr_pPase"/>
</dbReference>
<dbReference type="PANTHER" id="PTHR11717:SF31">
    <property type="entry name" value="LOW MOLECULAR WEIGHT PROTEIN-TYROSINE-PHOSPHATASE ETP-RELATED"/>
    <property type="match status" value="1"/>
</dbReference>
<evidence type="ECO:0000313" key="8">
    <source>
        <dbReference type="Proteomes" id="UP000431744"/>
    </source>
</evidence>
<keyword evidence="3" id="KW-0904">Protein phosphatase</keyword>
<dbReference type="SUPFAM" id="SSF52788">
    <property type="entry name" value="Phosphotyrosine protein phosphatases I"/>
    <property type="match status" value="1"/>
</dbReference>
<dbReference type="Proteomes" id="UP000431744">
    <property type="component" value="Unassembled WGS sequence"/>
</dbReference>
<evidence type="ECO:0000256" key="4">
    <source>
        <dbReference type="PIRSR" id="PIRSR617867-1"/>
    </source>
</evidence>
<feature type="domain" description="Phosphotyrosine protein phosphatase I" evidence="6">
    <location>
        <begin position="40"/>
        <end position="225"/>
    </location>
</feature>
<dbReference type="Gene3D" id="3.40.50.2300">
    <property type="match status" value="1"/>
</dbReference>
<dbReference type="Pfam" id="PF01451">
    <property type="entry name" value="LMWPc"/>
    <property type="match status" value="1"/>
</dbReference>
<dbReference type="InterPro" id="IPR036196">
    <property type="entry name" value="Ptyr_pPase_sf"/>
</dbReference>
<reference evidence="7 8" key="1">
    <citation type="submission" date="2019-09" db="EMBL/GenBank/DDBJ databases">
        <title>Phylogeny of genus Pseudoclavibacter and closely related genus.</title>
        <authorList>
            <person name="Li Y."/>
        </authorList>
    </citation>
    <scope>NUCLEOTIDE SEQUENCE [LARGE SCALE GENOMIC DNA]</scope>
    <source>
        <strain evidence="7 8">EGI 60007</strain>
    </source>
</reference>
<dbReference type="SMART" id="SM00226">
    <property type="entry name" value="LMWPc"/>
    <property type="match status" value="1"/>
</dbReference>
<evidence type="ECO:0000256" key="1">
    <source>
        <dbReference type="ARBA" id="ARBA00011063"/>
    </source>
</evidence>
<organism evidence="7 8">
    <name type="scientific">Pseudoclavibacter endophyticus</name>
    <dbReference type="NCBI Taxonomy" id="1778590"/>
    <lineage>
        <taxon>Bacteria</taxon>
        <taxon>Bacillati</taxon>
        <taxon>Actinomycetota</taxon>
        <taxon>Actinomycetes</taxon>
        <taxon>Micrococcales</taxon>
        <taxon>Microbacteriaceae</taxon>
        <taxon>Pseudoclavibacter</taxon>
    </lineage>
</organism>
<dbReference type="InterPro" id="IPR017867">
    <property type="entry name" value="Tyr_phospatase_low_mol_wt"/>
</dbReference>
<proteinExistence type="inferred from homology"/>
<dbReference type="PANTHER" id="PTHR11717">
    <property type="entry name" value="LOW MOLECULAR WEIGHT PROTEIN TYROSINE PHOSPHATASE"/>
    <property type="match status" value="1"/>
</dbReference>
<dbReference type="InterPro" id="IPR050438">
    <property type="entry name" value="LMW_PTPase"/>
</dbReference>
<keyword evidence="8" id="KW-1185">Reference proteome</keyword>
<comment type="caution">
    <text evidence="7">The sequence shown here is derived from an EMBL/GenBank/DDBJ whole genome shotgun (WGS) entry which is preliminary data.</text>
</comment>
<evidence type="ECO:0000259" key="6">
    <source>
        <dbReference type="SMART" id="SM00226"/>
    </source>
</evidence>
<dbReference type="AlphaFoldDB" id="A0A6H9WGY9"/>
<evidence type="ECO:0000256" key="3">
    <source>
        <dbReference type="ARBA" id="ARBA00022912"/>
    </source>
</evidence>
<feature type="region of interest" description="Disordered" evidence="5">
    <location>
        <begin position="1"/>
        <end position="33"/>
    </location>
</feature>
<dbReference type="PRINTS" id="PR00719">
    <property type="entry name" value="LMWPTPASE"/>
</dbReference>
<feature type="region of interest" description="Disordered" evidence="5">
    <location>
        <begin position="239"/>
        <end position="262"/>
    </location>
</feature>
<comment type="similarity">
    <text evidence="1">Belongs to the low molecular weight phosphotyrosine protein phosphatase family.</text>
</comment>
<dbReference type="OrthoDB" id="9784339at2"/>
<evidence type="ECO:0000313" key="7">
    <source>
        <dbReference type="EMBL" id="KAB1648294.1"/>
    </source>
</evidence>
<gene>
    <name evidence="7" type="ORF">F8O04_11370</name>
</gene>
<dbReference type="GO" id="GO:0004725">
    <property type="term" value="F:protein tyrosine phosphatase activity"/>
    <property type="evidence" value="ECO:0007669"/>
    <property type="project" value="InterPro"/>
</dbReference>
<protein>
    <submittedName>
        <fullName evidence="7">Low molecular weight phosphatase family protein</fullName>
    </submittedName>
</protein>
<feature type="active site" evidence="4">
    <location>
        <position position="52"/>
    </location>
</feature>
<feature type="active site" description="Nucleophile" evidence="4">
    <location>
        <position position="46"/>
    </location>
</feature>
<dbReference type="EMBL" id="WBJY01000002">
    <property type="protein sequence ID" value="KAB1648294.1"/>
    <property type="molecule type" value="Genomic_DNA"/>
</dbReference>
<evidence type="ECO:0000256" key="5">
    <source>
        <dbReference type="SAM" id="MobiDB-lite"/>
    </source>
</evidence>
<accession>A0A6H9WGY9</accession>
<keyword evidence="2" id="KW-0378">Hydrolase</keyword>
<name>A0A6H9WGY9_9MICO</name>
<sequence length="262" mass="28619">MATERGAGRGGGGEPAHDDHSSSVTRARPVAQHRPTVRPLRLLTVCTGNVCRSPFAAAILATRLANLNIEVGSVGTHALVGQALTPETMQLGIAHEIDHHDLASHRAHQLTESILEDADLVLAMSREHRRRVVELLPRRLHSTFTIREFSRLADDLGTDQLRDAMAGETEPRARLRIALDRLIAQRAVSRPPTDGSTDDVVDPYGRSRRAYEAMNAQLLPALANVERVLRAVSAASSVGRDSAAPFPPDRRFPTGRIANWEQ</sequence>
<evidence type="ECO:0000256" key="2">
    <source>
        <dbReference type="ARBA" id="ARBA00022801"/>
    </source>
</evidence>